<sequence length="616" mass="65978">MAAAEQLDVNPVETADVSVAEPGDATGRSARVESAGQVWNTELTPLSFLRRSADVFPHKRALVYGSESLTYAEFAAAVEQRAHALRAAGVEPSDRVAYLVPNLPEMLIAQFAVPLAGAVLVSINTRLAAEEVRYICDHSQARLLVVDAELWPTVAPVADALDTVERIVVAEDPLLAAGTAADASEEDTAGEAADDAARTSGTDAGPAGTSGTDDAAEALAHPATTSLAEFLAGADAHTADLPWTVADENATLSINYTSGTTGQPKGVMYTHRGAYLNAMSEIIHSRHDHASVYLWTLPMFHCNGWCTGWAVAAAGGTQVCLREVRAEVIWGLIDREGVTHLNGAPTVMTTLVNAPEAHPLDRTIVATVAGAPPSPTIIWQLEELGFRIVHVYGLTETYGPHTVCEWQDEWDGYDRRSRARVQSRQGVGMLHTDPIRVVAVGGGDELTDVPADGRTIGEIVMRGNNVMKGYFRNPEATAKAFAGGWFHSGDLGVMHPDGYIELRDRAKDIIVSGGENISTVEVEQAIVAHESVLEAAVIGVPDEKWGERPKAYVVLRAGEELGAEELLDHVRSLLARYKTPREVEFVDALAKSSTGKIQKFELREAAWAGHASRIQG</sequence>
<keyword evidence="2" id="KW-0436">Ligase</keyword>
<dbReference type="InterPro" id="IPR000873">
    <property type="entry name" value="AMP-dep_synth/lig_dom"/>
</dbReference>
<keyword evidence="3" id="KW-0276">Fatty acid metabolism</keyword>
<dbReference type="InterPro" id="IPR020845">
    <property type="entry name" value="AMP-binding_CS"/>
</dbReference>
<keyword evidence="9" id="KW-1185">Reference proteome</keyword>
<name>A0ABP8JH10_9MICO</name>
<dbReference type="RefSeq" id="WP_345031465.1">
    <property type="nucleotide sequence ID" value="NZ_BAABGL010000011.1"/>
</dbReference>
<feature type="compositionally biased region" description="Acidic residues" evidence="5">
    <location>
        <begin position="183"/>
        <end position="194"/>
    </location>
</feature>
<dbReference type="Pfam" id="PF13193">
    <property type="entry name" value="AMP-binding_C"/>
    <property type="match status" value="1"/>
</dbReference>
<dbReference type="Gene3D" id="3.40.50.12780">
    <property type="entry name" value="N-terminal domain of ligase-like"/>
    <property type="match status" value="2"/>
</dbReference>
<organism evidence="8 9">
    <name type="scientific">Brevibacterium pityocampae</name>
    <dbReference type="NCBI Taxonomy" id="506594"/>
    <lineage>
        <taxon>Bacteria</taxon>
        <taxon>Bacillati</taxon>
        <taxon>Actinomycetota</taxon>
        <taxon>Actinomycetes</taxon>
        <taxon>Micrococcales</taxon>
        <taxon>Brevibacteriaceae</taxon>
        <taxon>Brevibacterium</taxon>
    </lineage>
</organism>
<dbReference type="InterPro" id="IPR025110">
    <property type="entry name" value="AMP-bd_C"/>
</dbReference>
<feature type="domain" description="AMP-binding enzyme C-terminal" evidence="7">
    <location>
        <begin position="521"/>
        <end position="596"/>
    </location>
</feature>
<comment type="caution">
    <text evidence="8">The sequence shown here is derived from an EMBL/GenBank/DDBJ whole genome shotgun (WGS) entry which is preliminary data.</text>
</comment>
<reference evidence="9" key="1">
    <citation type="journal article" date="2019" name="Int. J. Syst. Evol. Microbiol.">
        <title>The Global Catalogue of Microorganisms (GCM) 10K type strain sequencing project: providing services to taxonomists for standard genome sequencing and annotation.</title>
        <authorList>
            <consortium name="The Broad Institute Genomics Platform"/>
            <consortium name="The Broad Institute Genome Sequencing Center for Infectious Disease"/>
            <person name="Wu L."/>
            <person name="Ma J."/>
        </authorList>
    </citation>
    <scope>NUCLEOTIDE SEQUENCE [LARGE SCALE GENOMIC DNA]</scope>
    <source>
        <strain evidence="9">JCM 17808</strain>
    </source>
</reference>
<feature type="region of interest" description="Disordered" evidence="5">
    <location>
        <begin position="178"/>
        <end position="214"/>
    </location>
</feature>
<evidence type="ECO:0000259" key="6">
    <source>
        <dbReference type="Pfam" id="PF00501"/>
    </source>
</evidence>
<dbReference type="InterPro" id="IPR042099">
    <property type="entry name" value="ANL_N_sf"/>
</dbReference>
<dbReference type="Gene3D" id="3.30.300.30">
    <property type="match status" value="1"/>
</dbReference>
<dbReference type="EMBL" id="BAABGL010000011">
    <property type="protein sequence ID" value="GAA4390678.1"/>
    <property type="molecule type" value="Genomic_DNA"/>
</dbReference>
<dbReference type="PANTHER" id="PTHR43859:SF4">
    <property type="entry name" value="BUTANOATE--COA LIGASE AAE1-RELATED"/>
    <property type="match status" value="1"/>
</dbReference>
<evidence type="ECO:0000256" key="1">
    <source>
        <dbReference type="ARBA" id="ARBA00006432"/>
    </source>
</evidence>
<evidence type="ECO:0000256" key="4">
    <source>
        <dbReference type="ARBA" id="ARBA00023098"/>
    </source>
</evidence>
<accession>A0ABP8JH10</accession>
<dbReference type="SUPFAM" id="SSF56801">
    <property type="entry name" value="Acetyl-CoA synthetase-like"/>
    <property type="match status" value="1"/>
</dbReference>
<gene>
    <name evidence="8" type="ORF">GCM10023167_17400</name>
</gene>
<dbReference type="PROSITE" id="PS00455">
    <property type="entry name" value="AMP_BINDING"/>
    <property type="match status" value="1"/>
</dbReference>
<comment type="similarity">
    <text evidence="1">Belongs to the ATP-dependent AMP-binding enzyme family.</text>
</comment>
<evidence type="ECO:0000313" key="8">
    <source>
        <dbReference type="EMBL" id="GAA4390678.1"/>
    </source>
</evidence>
<dbReference type="Proteomes" id="UP001500642">
    <property type="component" value="Unassembled WGS sequence"/>
</dbReference>
<dbReference type="PANTHER" id="PTHR43859">
    <property type="entry name" value="ACYL-ACTIVATING ENZYME"/>
    <property type="match status" value="1"/>
</dbReference>
<dbReference type="Pfam" id="PF00501">
    <property type="entry name" value="AMP-binding"/>
    <property type="match status" value="1"/>
</dbReference>
<keyword evidence="4" id="KW-0443">Lipid metabolism</keyword>
<feature type="domain" description="AMP-dependent synthetase/ligase" evidence="6">
    <location>
        <begin position="49"/>
        <end position="471"/>
    </location>
</feature>
<dbReference type="InterPro" id="IPR045851">
    <property type="entry name" value="AMP-bd_C_sf"/>
</dbReference>
<evidence type="ECO:0000313" key="9">
    <source>
        <dbReference type="Proteomes" id="UP001500642"/>
    </source>
</evidence>
<evidence type="ECO:0000256" key="3">
    <source>
        <dbReference type="ARBA" id="ARBA00022832"/>
    </source>
</evidence>
<protein>
    <submittedName>
        <fullName evidence="8">AMP-binding protein</fullName>
    </submittedName>
</protein>
<proteinExistence type="inferred from homology"/>
<evidence type="ECO:0000256" key="5">
    <source>
        <dbReference type="SAM" id="MobiDB-lite"/>
    </source>
</evidence>
<dbReference type="NCBIfam" id="NF004837">
    <property type="entry name" value="PRK06187.1"/>
    <property type="match status" value="1"/>
</dbReference>
<evidence type="ECO:0000259" key="7">
    <source>
        <dbReference type="Pfam" id="PF13193"/>
    </source>
</evidence>
<evidence type="ECO:0000256" key="2">
    <source>
        <dbReference type="ARBA" id="ARBA00022598"/>
    </source>
</evidence>